<gene>
    <name evidence="3 7" type="primary">grpE</name>
    <name evidence="7" type="ORF">GOHSU_36_00370</name>
</gene>
<keyword evidence="3 4" id="KW-0346">Stress response</keyword>
<comment type="function">
    <text evidence="3 4">Participates actively in the response to hyperosmotic and heat shock by preventing the aggregation of stress-denatured proteins, in association with DnaK and GrpE. It is the nucleotide exchange factor for DnaK and may function as a thermosensor. Unfolded proteins bind initially to DnaJ; upon interaction with the DnaJ-bound protein, DnaK hydrolyzes its bound ATP, resulting in the formation of a stable complex. GrpE releases ADP from DnaK; ATP binding to DnaK triggers the release of the substrate protein, thus completing the reaction cycle. Several rounds of ATP-dependent interactions between DnaJ, DnaK and GrpE are required for fully efficient folding.</text>
</comment>
<reference evidence="7 8" key="1">
    <citation type="submission" date="2012-12" db="EMBL/GenBank/DDBJ databases">
        <title>Whole genome shotgun sequence of Gordonia hirsuta NBRC 16056.</title>
        <authorList>
            <person name="Isaki-Nakamura S."/>
            <person name="Hosoyama A."/>
            <person name="Tsuchikane K."/>
            <person name="Katsumata H."/>
            <person name="Baba S."/>
            <person name="Yamazaki S."/>
            <person name="Fujita N."/>
        </authorList>
    </citation>
    <scope>NUCLEOTIDE SEQUENCE [LARGE SCALE GENOMIC DNA]</scope>
    <source>
        <strain evidence="7 8">NBRC 16056</strain>
    </source>
</reference>
<evidence type="ECO:0000256" key="5">
    <source>
        <dbReference type="RuleBase" id="RU004478"/>
    </source>
</evidence>
<proteinExistence type="inferred from homology"/>
<dbReference type="Gene3D" id="3.90.20.20">
    <property type="match status" value="1"/>
</dbReference>
<evidence type="ECO:0000256" key="1">
    <source>
        <dbReference type="ARBA" id="ARBA00009054"/>
    </source>
</evidence>
<keyword evidence="3" id="KW-0963">Cytoplasm</keyword>
<protein>
    <recommendedName>
        <fullName evidence="3 4">Protein GrpE</fullName>
    </recommendedName>
    <alternativeName>
        <fullName evidence="3">HSP-70 cofactor</fullName>
    </alternativeName>
</protein>
<dbReference type="InterPro" id="IPR009012">
    <property type="entry name" value="GrpE_head"/>
</dbReference>
<comment type="subcellular location">
    <subcellularLocation>
        <location evidence="3">Cytoplasm</location>
    </subcellularLocation>
</comment>
<dbReference type="SUPFAM" id="SSF51064">
    <property type="entry name" value="Head domain of nucleotide exchange factor GrpE"/>
    <property type="match status" value="1"/>
</dbReference>
<dbReference type="PRINTS" id="PR00773">
    <property type="entry name" value="GRPEPROTEIN"/>
</dbReference>
<keyword evidence="8" id="KW-1185">Reference proteome</keyword>
<evidence type="ECO:0000313" key="7">
    <source>
        <dbReference type="EMBL" id="GAC58294.1"/>
    </source>
</evidence>
<dbReference type="Gene3D" id="2.30.22.10">
    <property type="entry name" value="Head domain of nucleotide exchange factor GrpE"/>
    <property type="match status" value="1"/>
</dbReference>
<dbReference type="HAMAP" id="MF_01151">
    <property type="entry name" value="GrpE"/>
    <property type="match status" value="1"/>
</dbReference>
<dbReference type="eggNOG" id="COG0576">
    <property type="taxonomic scope" value="Bacteria"/>
</dbReference>
<dbReference type="GO" id="GO:0005737">
    <property type="term" value="C:cytoplasm"/>
    <property type="evidence" value="ECO:0007669"/>
    <property type="project" value="UniProtKB-SubCell"/>
</dbReference>
<organism evidence="7 8">
    <name type="scientific">Gordonia hirsuta DSM 44140 = NBRC 16056</name>
    <dbReference type="NCBI Taxonomy" id="1121927"/>
    <lineage>
        <taxon>Bacteria</taxon>
        <taxon>Bacillati</taxon>
        <taxon>Actinomycetota</taxon>
        <taxon>Actinomycetes</taxon>
        <taxon>Mycobacteriales</taxon>
        <taxon>Gordoniaceae</taxon>
        <taxon>Gordonia</taxon>
    </lineage>
</organism>
<feature type="compositionally biased region" description="Low complexity" evidence="6">
    <location>
        <begin position="25"/>
        <end position="35"/>
    </location>
</feature>
<keyword evidence="2 3" id="KW-0143">Chaperone</keyword>
<evidence type="ECO:0000313" key="8">
    <source>
        <dbReference type="Proteomes" id="UP000053405"/>
    </source>
</evidence>
<evidence type="ECO:0000256" key="3">
    <source>
        <dbReference type="HAMAP-Rule" id="MF_01151"/>
    </source>
</evidence>
<dbReference type="InterPro" id="IPR000740">
    <property type="entry name" value="GrpE"/>
</dbReference>
<dbReference type="GO" id="GO:0006457">
    <property type="term" value="P:protein folding"/>
    <property type="evidence" value="ECO:0007669"/>
    <property type="project" value="InterPro"/>
</dbReference>
<dbReference type="SUPFAM" id="SSF58014">
    <property type="entry name" value="Coiled-coil domain of nucleotide exchange factor GrpE"/>
    <property type="match status" value="1"/>
</dbReference>
<feature type="region of interest" description="Disordered" evidence="6">
    <location>
        <begin position="22"/>
        <end position="45"/>
    </location>
</feature>
<dbReference type="PANTHER" id="PTHR21237">
    <property type="entry name" value="GRPE PROTEIN"/>
    <property type="match status" value="1"/>
</dbReference>
<comment type="subunit">
    <text evidence="3">Homodimer.</text>
</comment>
<dbReference type="GO" id="GO:0051082">
    <property type="term" value="F:unfolded protein binding"/>
    <property type="evidence" value="ECO:0007669"/>
    <property type="project" value="TreeGrafter"/>
</dbReference>
<dbReference type="PANTHER" id="PTHR21237:SF23">
    <property type="entry name" value="GRPE PROTEIN HOMOLOG, MITOCHONDRIAL"/>
    <property type="match status" value="1"/>
</dbReference>
<dbReference type="InterPro" id="IPR013805">
    <property type="entry name" value="GrpE_CC"/>
</dbReference>
<comment type="similarity">
    <text evidence="1 3 5">Belongs to the GrpE family.</text>
</comment>
<dbReference type="RefSeq" id="WP_005942170.1">
    <property type="nucleotide sequence ID" value="NZ_ATVK01000057.1"/>
</dbReference>
<dbReference type="Proteomes" id="UP000053405">
    <property type="component" value="Unassembled WGS sequence"/>
</dbReference>
<dbReference type="GO" id="GO:0051087">
    <property type="term" value="F:protein-folding chaperone binding"/>
    <property type="evidence" value="ECO:0007669"/>
    <property type="project" value="InterPro"/>
</dbReference>
<dbReference type="NCBIfam" id="NF010761">
    <property type="entry name" value="PRK14164.1"/>
    <property type="match status" value="1"/>
</dbReference>
<sequence>MTQPYAGEPGAPEEDVTVEAEFVEDAAAAGDQSPAAGGGSPEQAQVVELTEALQRERAQFQNFKRRSAEEFSQAAAGGKARLLEKLLPLLDDFDRAREHGDLQEGPLKAFADKLGDILAGEQLVRFGAPGEEFNPERHEAIQNEGSGVDPVIGTVFRPGYQVGDKVIRSAMVIVTDRDPAAPGAANTEDA</sequence>
<evidence type="ECO:0000256" key="4">
    <source>
        <dbReference type="RuleBase" id="RU000639"/>
    </source>
</evidence>
<dbReference type="GO" id="GO:0042803">
    <property type="term" value="F:protein homodimerization activity"/>
    <property type="evidence" value="ECO:0007669"/>
    <property type="project" value="InterPro"/>
</dbReference>
<dbReference type="GO" id="GO:0000774">
    <property type="term" value="F:adenyl-nucleotide exchange factor activity"/>
    <property type="evidence" value="ECO:0007669"/>
    <property type="project" value="InterPro"/>
</dbReference>
<name>L7LBI3_9ACTN</name>
<dbReference type="Pfam" id="PF01025">
    <property type="entry name" value="GrpE"/>
    <property type="match status" value="1"/>
</dbReference>
<dbReference type="AlphaFoldDB" id="L7LBI3"/>
<dbReference type="EMBL" id="BANT01000036">
    <property type="protein sequence ID" value="GAC58294.1"/>
    <property type="molecule type" value="Genomic_DNA"/>
</dbReference>
<dbReference type="OrthoDB" id="5191115at2"/>
<accession>L7LBI3</accession>
<evidence type="ECO:0000256" key="2">
    <source>
        <dbReference type="ARBA" id="ARBA00023186"/>
    </source>
</evidence>
<dbReference type="PROSITE" id="PS01071">
    <property type="entry name" value="GRPE"/>
    <property type="match status" value="1"/>
</dbReference>
<evidence type="ECO:0000256" key="6">
    <source>
        <dbReference type="SAM" id="MobiDB-lite"/>
    </source>
</evidence>
<comment type="caution">
    <text evidence="7">The sequence shown here is derived from an EMBL/GenBank/DDBJ whole genome shotgun (WGS) entry which is preliminary data.</text>
</comment>
<dbReference type="STRING" id="1121927.GOHSU_36_00370"/>